<dbReference type="InterPro" id="IPR046229">
    <property type="entry name" value="TnpC-like"/>
</dbReference>
<dbReference type="Proteomes" id="UP000515789">
    <property type="component" value="Chromosome"/>
</dbReference>
<dbReference type="EMBL" id="CP039126">
    <property type="protein sequence ID" value="QMW76509.1"/>
    <property type="molecule type" value="Genomic_DNA"/>
</dbReference>
<feature type="coiled-coil region" evidence="1">
    <location>
        <begin position="83"/>
        <end position="138"/>
    </location>
</feature>
<protein>
    <recommendedName>
        <fullName evidence="4">Transposase</fullName>
    </recommendedName>
</protein>
<reference evidence="2 3" key="1">
    <citation type="submission" date="2019-04" db="EMBL/GenBank/DDBJ databases">
        <authorList>
            <person name="Schori C."/>
            <person name="Ahrens C."/>
        </authorList>
    </citation>
    <scope>NUCLEOTIDE SEQUENCE [LARGE SCALE GENOMIC DNA]</scope>
    <source>
        <strain evidence="2 3">DSM 2950</strain>
    </source>
</reference>
<evidence type="ECO:0000313" key="3">
    <source>
        <dbReference type="Proteomes" id="UP000515789"/>
    </source>
</evidence>
<gene>
    <name evidence="2" type="ORF">E5259_02260</name>
</gene>
<evidence type="ECO:0000313" key="2">
    <source>
        <dbReference type="EMBL" id="QMW76509.1"/>
    </source>
</evidence>
<keyword evidence="1" id="KW-0175">Coiled coil</keyword>
<organism evidence="2 3">
    <name type="scientific">Blautia producta</name>
    <dbReference type="NCBI Taxonomy" id="33035"/>
    <lineage>
        <taxon>Bacteria</taxon>
        <taxon>Bacillati</taxon>
        <taxon>Bacillota</taxon>
        <taxon>Clostridia</taxon>
        <taxon>Lachnospirales</taxon>
        <taxon>Lachnospiraceae</taxon>
        <taxon>Blautia</taxon>
    </lineage>
</organism>
<name>A0A7G5MPG6_9FIRM</name>
<sequence length="143" mass="16992">MIMKYDKMIEITQAESQRKMEIAKKAIADMLNNMERITVAELVKRTGLSRGFFYKNQMVRRELDDAVRRQEAIFKNQHPIIMDRQLENSMADLRLELLKAKTKNEELSGQNQELQNKNEQLQQEIEKLNKRLSRKEVSVLKRL</sequence>
<evidence type="ECO:0000256" key="1">
    <source>
        <dbReference type="SAM" id="Coils"/>
    </source>
</evidence>
<accession>A0A7G5MPG6</accession>
<dbReference type="Pfam" id="PF19776">
    <property type="entry name" value="DUF6262"/>
    <property type="match status" value="1"/>
</dbReference>
<dbReference type="AlphaFoldDB" id="A0A7G5MPG6"/>
<proteinExistence type="predicted"/>
<evidence type="ECO:0008006" key="4">
    <source>
        <dbReference type="Google" id="ProtNLM"/>
    </source>
</evidence>